<dbReference type="Gene3D" id="1.10.150.130">
    <property type="match status" value="1"/>
</dbReference>
<dbReference type="Proteomes" id="UP000681315">
    <property type="component" value="Unassembled WGS sequence"/>
</dbReference>
<name>A0ABS3SRN3_9FLAO</name>
<sequence>MKYSFYLRKPKSESETLILFSCYFNEEKKKFVYSTKKTILPEHWDSKNKTPNNKGKLVSDHQTQITKRLHEFATEFQKIKSRSELGEQTFNSIILKEHFDQVFERVTKVSSFFDVYDSFTEEKIKLKEWSKSTIKRYKNIKNLLEEFEIVKNYKLTFGKVNKKFFTEFTDFCYEHKDHYTNTFSRNVGLFKTFMFWSVKNGYAFNSDFMDFKKPQRVLTRQEALTMEQVKALYEFKCATESHTKAKDVFVFQCLTGLRYGDLMLVNKRIVTADGCLFLKEGKDHTKPDREIPLYRIAMEILQKYDYDLPLSTNQEQNRAIKKILRTMGYVHEVEYSRTKGVEQERFVEPFCDRITTHTARRTFVTILRNAGLADKVIMSVTGHRDIKTFNMYHQVSSMATVNAINRIFSAI</sequence>
<evidence type="ECO:0000256" key="3">
    <source>
        <dbReference type="ARBA" id="ARBA00023172"/>
    </source>
</evidence>
<proteinExistence type="inferred from homology"/>
<feature type="domain" description="Tyr recombinase" evidence="4">
    <location>
        <begin position="224"/>
        <end position="396"/>
    </location>
</feature>
<accession>A0ABS3SRN3</accession>
<protein>
    <submittedName>
        <fullName evidence="6">Tyrosine-type recombinase/integrase</fullName>
    </submittedName>
</protein>
<dbReference type="RefSeq" id="WP_208232743.1">
    <property type="nucleotide sequence ID" value="NZ_JAGEVG010000004.1"/>
</dbReference>
<dbReference type="InterPro" id="IPR013762">
    <property type="entry name" value="Integrase-like_cat_sf"/>
</dbReference>
<evidence type="ECO:0000256" key="1">
    <source>
        <dbReference type="ARBA" id="ARBA00008857"/>
    </source>
</evidence>
<comment type="similarity">
    <text evidence="1">Belongs to the 'phage' integrase family.</text>
</comment>
<evidence type="ECO:0000259" key="5">
    <source>
        <dbReference type="Pfam" id="PF17293"/>
    </source>
</evidence>
<keyword evidence="3" id="KW-0233">DNA recombination</keyword>
<dbReference type="InterPro" id="IPR010998">
    <property type="entry name" value="Integrase_recombinase_N"/>
</dbReference>
<keyword evidence="2" id="KW-0238">DNA-binding</keyword>
<gene>
    <name evidence="6" type="ORF">J4051_04920</name>
</gene>
<keyword evidence="7" id="KW-1185">Reference proteome</keyword>
<dbReference type="InterPro" id="IPR035386">
    <property type="entry name" value="Arm-DNA-bind_5"/>
</dbReference>
<organism evidence="6 7">
    <name type="scientific">Gelidibacter pelagius</name>
    <dbReference type="NCBI Taxonomy" id="2819985"/>
    <lineage>
        <taxon>Bacteria</taxon>
        <taxon>Pseudomonadati</taxon>
        <taxon>Bacteroidota</taxon>
        <taxon>Flavobacteriia</taxon>
        <taxon>Flavobacteriales</taxon>
        <taxon>Flavobacteriaceae</taxon>
        <taxon>Gelidibacter</taxon>
    </lineage>
</organism>
<dbReference type="SUPFAM" id="SSF56349">
    <property type="entry name" value="DNA breaking-rejoining enzymes"/>
    <property type="match status" value="1"/>
</dbReference>
<dbReference type="Gene3D" id="1.10.443.10">
    <property type="entry name" value="Intergrase catalytic core"/>
    <property type="match status" value="1"/>
</dbReference>
<reference evidence="6 7" key="1">
    <citation type="submission" date="2021-03" db="EMBL/GenBank/DDBJ databases">
        <title>Gelidibacter sp. nov., isolated from costal sediment.</title>
        <authorList>
            <person name="Lun K.-Y."/>
        </authorList>
    </citation>
    <scope>NUCLEOTIDE SEQUENCE [LARGE SCALE GENOMIC DNA]</scope>
    <source>
        <strain evidence="6 7">DF109</strain>
    </source>
</reference>
<dbReference type="PANTHER" id="PTHR30349:SF64">
    <property type="entry name" value="PROPHAGE INTEGRASE INTD-RELATED"/>
    <property type="match status" value="1"/>
</dbReference>
<dbReference type="EMBL" id="JAGEVG010000004">
    <property type="protein sequence ID" value="MBO3097597.1"/>
    <property type="molecule type" value="Genomic_DNA"/>
</dbReference>
<dbReference type="Pfam" id="PF00589">
    <property type="entry name" value="Phage_integrase"/>
    <property type="match status" value="1"/>
</dbReference>
<evidence type="ECO:0000313" key="7">
    <source>
        <dbReference type="Proteomes" id="UP000681315"/>
    </source>
</evidence>
<dbReference type="InterPro" id="IPR002104">
    <property type="entry name" value="Integrase_catalytic"/>
</dbReference>
<dbReference type="InterPro" id="IPR050090">
    <property type="entry name" value="Tyrosine_recombinase_XerCD"/>
</dbReference>
<dbReference type="PANTHER" id="PTHR30349">
    <property type="entry name" value="PHAGE INTEGRASE-RELATED"/>
    <property type="match status" value="1"/>
</dbReference>
<evidence type="ECO:0000313" key="6">
    <source>
        <dbReference type="EMBL" id="MBO3097597.1"/>
    </source>
</evidence>
<dbReference type="Pfam" id="PF17293">
    <property type="entry name" value="Arm-DNA-bind_5"/>
    <property type="match status" value="1"/>
</dbReference>
<dbReference type="InterPro" id="IPR011010">
    <property type="entry name" value="DNA_brk_join_enz"/>
</dbReference>
<evidence type="ECO:0000256" key="2">
    <source>
        <dbReference type="ARBA" id="ARBA00023125"/>
    </source>
</evidence>
<comment type="caution">
    <text evidence="6">The sequence shown here is derived from an EMBL/GenBank/DDBJ whole genome shotgun (WGS) entry which is preliminary data.</text>
</comment>
<evidence type="ECO:0000259" key="4">
    <source>
        <dbReference type="Pfam" id="PF00589"/>
    </source>
</evidence>
<feature type="domain" description="Arm DNA-binding" evidence="5">
    <location>
        <begin position="5"/>
        <end position="83"/>
    </location>
</feature>